<dbReference type="GO" id="GO:0008762">
    <property type="term" value="F:UDP-N-acetylmuramate dehydrogenase activity"/>
    <property type="evidence" value="ECO:0007669"/>
    <property type="project" value="UniProtKB-UniRule"/>
</dbReference>
<keyword evidence="9 19" id="KW-0285">Flavoprotein</keyword>
<dbReference type="InterPro" id="IPR016166">
    <property type="entry name" value="FAD-bd_PCMH"/>
</dbReference>
<evidence type="ECO:0000256" key="14">
    <source>
        <dbReference type="ARBA" id="ARBA00023002"/>
    </source>
</evidence>
<evidence type="ECO:0000256" key="19">
    <source>
        <dbReference type="HAMAP-Rule" id="MF_00037"/>
    </source>
</evidence>
<dbReference type="Pfam" id="PF01565">
    <property type="entry name" value="FAD_binding_4"/>
    <property type="match status" value="1"/>
</dbReference>
<reference evidence="21 22" key="1">
    <citation type="submission" date="2019-06" db="EMBL/GenBank/DDBJ databases">
        <title>Genomic Encyclopedia of Type Strains, Phase IV (KMG-V): Genome sequencing to study the core and pangenomes of soil and plant-associated prokaryotes.</title>
        <authorList>
            <person name="Whitman W."/>
        </authorList>
    </citation>
    <scope>NUCLEOTIDE SEQUENCE [LARGE SCALE GENOMIC DNA]</scope>
    <source>
        <strain evidence="21 22">BR 11880</strain>
    </source>
</reference>
<evidence type="ECO:0000256" key="9">
    <source>
        <dbReference type="ARBA" id="ARBA00022630"/>
    </source>
</evidence>
<evidence type="ECO:0000256" key="3">
    <source>
        <dbReference type="ARBA" id="ARBA00004496"/>
    </source>
</evidence>
<evidence type="ECO:0000256" key="1">
    <source>
        <dbReference type="ARBA" id="ARBA00001974"/>
    </source>
</evidence>
<dbReference type="PANTHER" id="PTHR21071:SF4">
    <property type="entry name" value="UDP-N-ACETYLENOLPYRUVOYLGLUCOSAMINE REDUCTASE"/>
    <property type="match status" value="1"/>
</dbReference>
<dbReference type="SUPFAM" id="SSF56176">
    <property type="entry name" value="FAD-binding/transporter-associated domain-like"/>
    <property type="match status" value="1"/>
</dbReference>
<keyword evidence="11 19" id="KW-0521">NADP</keyword>
<dbReference type="InterPro" id="IPR011601">
    <property type="entry name" value="MurB_C"/>
</dbReference>
<dbReference type="RefSeq" id="WP_342780602.1">
    <property type="nucleotide sequence ID" value="NZ_VITN01000005.1"/>
</dbReference>
<dbReference type="InterPro" id="IPR016169">
    <property type="entry name" value="FAD-bd_PCMH_sub2"/>
</dbReference>
<dbReference type="GO" id="GO:0005829">
    <property type="term" value="C:cytosol"/>
    <property type="evidence" value="ECO:0007669"/>
    <property type="project" value="TreeGrafter"/>
</dbReference>
<evidence type="ECO:0000259" key="20">
    <source>
        <dbReference type="PROSITE" id="PS51387"/>
    </source>
</evidence>
<keyword evidence="16 19" id="KW-0961">Cell wall biogenesis/degradation</keyword>
<evidence type="ECO:0000313" key="22">
    <source>
        <dbReference type="Proteomes" id="UP000319859"/>
    </source>
</evidence>
<evidence type="ECO:0000256" key="10">
    <source>
        <dbReference type="ARBA" id="ARBA00022827"/>
    </source>
</evidence>
<feature type="active site" evidence="19">
    <location>
        <position position="187"/>
    </location>
</feature>
<evidence type="ECO:0000256" key="11">
    <source>
        <dbReference type="ARBA" id="ARBA00022857"/>
    </source>
</evidence>
<evidence type="ECO:0000256" key="4">
    <source>
        <dbReference type="ARBA" id="ARBA00004752"/>
    </source>
</evidence>
<evidence type="ECO:0000256" key="17">
    <source>
        <dbReference type="ARBA" id="ARBA00031026"/>
    </source>
</evidence>
<comment type="pathway">
    <text evidence="4 19">Cell wall biogenesis; peptidoglycan biosynthesis.</text>
</comment>
<dbReference type="InterPro" id="IPR006094">
    <property type="entry name" value="Oxid_FAD_bind_N"/>
</dbReference>
<keyword evidence="14 19" id="KW-0560">Oxidoreductase</keyword>
<comment type="catalytic activity">
    <reaction evidence="18 19">
        <text>UDP-N-acetyl-alpha-D-muramate + NADP(+) = UDP-N-acetyl-3-O-(1-carboxyvinyl)-alpha-D-glucosamine + NADPH + H(+)</text>
        <dbReference type="Rhea" id="RHEA:12248"/>
        <dbReference type="ChEBI" id="CHEBI:15378"/>
        <dbReference type="ChEBI" id="CHEBI:57783"/>
        <dbReference type="ChEBI" id="CHEBI:58349"/>
        <dbReference type="ChEBI" id="CHEBI:68483"/>
        <dbReference type="ChEBI" id="CHEBI:70757"/>
        <dbReference type="EC" id="1.3.1.98"/>
    </reaction>
</comment>
<keyword evidence="8 19" id="KW-0132">Cell division</keyword>
<dbReference type="GO" id="GO:0008360">
    <property type="term" value="P:regulation of cell shape"/>
    <property type="evidence" value="ECO:0007669"/>
    <property type="project" value="UniProtKB-KW"/>
</dbReference>
<dbReference type="SUPFAM" id="SSF56194">
    <property type="entry name" value="Uridine diphospho-N-Acetylenolpyruvylglucosamine reductase, MurB, C-terminal domain"/>
    <property type="match status" value="1"/>
</dbReference>
<dbReference type="Gene3D" id="3.90.78.10">
    <property type="entry name" value="UDP-N-acetylenolpyruvoylglucosamine reductase, C-terminal domain"/>
    <property type="match status" value="1"/>
</dbReference>
<keyword evidence="7 19" id="KW-0963">Cytoplasm</keyword>
<evidence type="ECO:0000256" key="2">
    <source>
        <dbReference type="ARBA" id="ARBA00003921"/>
    </source>
</evidence>
<evidence type="ECO:0000256" key="15">
    <source>
        <dbReference type="ARBA" id="ARBA00023306"/>
    </source>
</evidence>
<dbReference type="NCBIfam" id="NF010480">
    <property type="entry name" value="PRK13905.1"/>
    <property type="match status" value="1"/>
</dbReference>
<comment type="similarity">
    <text evidence="19">Belongs to the MurB family.</text>
</comment>
<keyword evidence="13 19" id="KW-0573">Peptidoglycan synthesis</keyword>
<evidence type="ECO:0000256" key="8">
    <source>
        <dbReference type="ARBA" id="ARBA00022618"/>
    </source>
</evidence>
<dbReference type="Gene3D" id="3.30.43.10">
    <property type="entry name" value="Uridine Diphospho-n-acetylenolpyruvylglucosamine Reductase, domain 2"/>
    <property type="match status" value="1"/>
</dbReference>
<accession>A0A560FHY9</accession>
<dbReference type="PANTHER" id="PTHR21071">
    <property type="entry name" value="UDP-N-ACETYLENOLPYRUVOYLGLUCOSAMINE REDUCTASE"/>
    <property type="match status" value="1"/>
</dbReference>
<feature type="domain" description="FAD-binding PCMH-type" evidence="20">
    <location>
        <begin position="43"/>
        <end position="207"/>
    </location>
</feature>
<dbReference type="HAMAP" id="MF_00037">
    <property type="entry name" value="MurB"/>
    <property type="match status" value="1"/>
</dbReference>
<comment type="cofactor">
    <cofactor evidence="1 19">
        <name>FAD</name>
        <dbReference type="ChEBI" id="CHEBI:57692"/>
    </cofactor>
</comment>
<keyword evidence="12 19" id="KW-0133">Cell shape</keyword>
<evidence type="ECO:0000256" key="6">
    <source>
        <dbReference type="ARBA" id="ARBA00015188"/>
    </source>
</evidence>
<dbReference type="GO" id="GO:0071949">
    <property type="term" value="F:FAD binding"/>
    <property type="evidence" value="ECO:0007669"/>
    <property type="project" value="InterPro"/>
</dbReference>
<dbReference type="NCBIfam" id="TIGR00179">
    <property type="entry name" value="murB"/>
    <property type="match status" value="1"/>
</dbReference>
<keyword evidence="10 19" id="KW-0274">FAD</keyword>
<dbReference type="InterPro" id="IPR036318">
    <property type="entry name" value="FAD-bd_PCMH-like_sf"/>
</dbReference>
<feature type="active site" description="Proton donor" evidence="19">
    <location>
        <position position="236"/>
    </location>
</feature>
<evidence type="ECO:0000256" key="18">
    <source>
        <dbReference type="ARBA" id="ARBA00048914"/>
    </source>
</evidence>
<comment type="function">
    <text evidence="2 19">Cell wall formation.</text>
</comment>
<comment type="caution">
    <text evidence="21">The sequence shown here is derived from an EMBL/GenBank/DDBJ whole genome shotgun (WGS) entry which is preliminary data.</text>
</comment>
<dbReference type="InterPro" id="IPR036635">
    <property type="entry name" value="MurB_C_sf"/>
</dbReference>
<dbReference type="GO" id="GO:0009252">
    <property type="term" value="P:peptidoglycan biosynthetic process"/>
    <property type="evidence" value="ECO:0007669"/>
    <property type="project" value="UniProtKB-UniRule"/>
</dbReference>
<dbReference type="GO" id="GO:0071555">
    <property type="term" value="P:cell wall organization"/>
    <property type="evidence" value="ECO:0007669"/>
    <property type="project" value="UniProtKB-KW"/>
</dbReference>
<dbReference type="UniPathway" id="UPA00219"/>
<protein>
    <recommendedName>
        <fullName evidence="6 19">UDP-N-acetylenolpyruvoylglucosamine reductase</fullName>
        <ecNumber evidence="5 19">1.3.1.98</ecNumber>
    </recommendedName>
    <alternativeName>
        <fullName evidence="17 19">UDP-N-acetylmuramate dehydrogenase</fullName>
    </alternativeName>
</protein>
<evidence type="ECO:0000256" key="7">
    <source>
        <dbReference type="ARBA" id="ARBA00022490"/>
    </source>
</evidence>
<gene>
    <name evidence="19" type="primary">murB</name>
    <name evidence="21" type="ORF">FBZ89_10585</name>
</gene>
<evidence type="ECO:0000256" key="12">
    <source>
        <dbReference type="ARBA" id="ARBA00022960"/>
    </source>
</evidence>
<organism evidence="21 22">
    <name type="scientific">Nitrospirillum amazonense</name>
    <dbReference type="NCBI Taxonomy" id="28077"/>
    <lineage>
        <taxon>Bacteria</taxon>
        <taxon>Pseudomonadati</taxon>
        <taxon>Pseudomonadota</taxon>
        <taxon>Alphaproteobacteria</taxon>
        <taxon>Rhodospirillales</taxon>
        <taxon>Azospirillaceae</taxon>
        <taxon>Nitrospirillum</taxon>
    </lineage>
</organism>
<dbReference type="InterPro" id="IPR003170">
    <property type="entry name" value="MurB"/>
</dbReference>
<feature type="active site" evidence="19">
    <location>
        <position position="306"/>
    </location>
</feature>
<keyword evidence="15 19" id="KW-0131">Cell cycle</keyword>
<dbReference type="AlphaFoldDB" id="A0A560FHY9"/>
<comment type="subcellular location">
    <subcellularLocation>
        <location evidence="3 19">Cytoplasm</location>
    </subcellularLocation>
</comment>
<evidence type="ECO:0000256" key="5">
    <source>
        <dbReference type="ARBA" id="ARBA00012518"/>
    </source>
</evidence>
<evidence type="ECO:0000313" key="21">
    <source>
        <dbReference type="EMBL" id="TWB21215.1"/>
    </source>
</evidence>
<proteinExistence type="inferred from homology"/>
<dbReference type="Proteomes" id="UP000319859">
    <property type="component" value="Unassembled WGS sequence"/>
</dbReference>
<evidence type="ECO:0000256" key="13">
    <source>
        <dbReference type="ARBA" id="ARBA00022984"/>
    </source>
</evidence>
<dbReference type="EC" id="1.3.1.98" evidence="5 19"/>
<name>A0A560FHY9_9PROT</name>
<dbReference type="PROSITE" id="PS51387">
    <property type="entry name" value="FAD_PCMH"/>
    <property type="match status" value="1"/>
</dbReference>
<dbReference type="Gene3D" id="3.30.465.10">
    <property type="match status" value="1"/>
</dbReference>
<dbReference type="EMBL" id="VITN01000005">
    <property type="protein sequence ID" value="TWB21215.1"/>
    <property type="molecule type" value="Genomic_DNA"/>
</dbReference>
<evidence type="ECO:0000256" key="16">
    <source>
        <dbReference type="ARBA" id="ARBA00023316"/>
    </source>
</evidence>
<dbReference type="InterPro" id="IPR016167">
    <property type="entry name" value="FAD-bd_PCMH_sub1"/>
</dbReference>
<dbReference type="GO" id="GO:0051301">
    <property type="term" value="P:cell division"/>
    <property type="evidence" value="ECO:0007669"/>
    <property type="project" value="UniProtKB-KW"/>
</dbReference>
<dbReference type="Pfam" id="PF02873">
    <property type="entry name" value="MurB_C"/>
    <property type="match status" value="1"/>
</dbReference>
<sequence length="324" mass="34007">MMAERRTMDEGEVSRGTTLLRRLPSARGRLTPDAPLGPLTWFRVGGPADVLFRPADEDDLAQFLAGCPADVPVTVIGVASNLLVRDGGVRGVVIRLGGSFAQVSVEGDRVRAGAGALDLTVAQTAQAAGLSRLEFLSGIPGTIGGAIRMNGGAYGGETVDVIEGAVGIDRQGRRRVYGRDDLHLTYRHCGVPEDVIFTAATLRGTAGDKAAIQARMDEIATARAASQPVRARTGGSTFANPAGEKAWALVDKAGCRGLVVGGAQMSEKHANFMLNLGDATAADIEALGEEVRRRVLETSGITLRWEIRRIGVPLDTVEGPANQS</sequence>